<dbReference type="Proteomes" id="UP000271162">
    <property type="component" value="Unassembled WGS sequence"/>
</dbReference>
<evidence type="ECO:0000313" key="10">
    <source>
        <dbReference type="WBParaSite" id="NBR_0001141301-mRNA-1"/>
    </source>
</evidence>
<evidence type="ECO:0000256" key="5">
    <source>
        <dbReference type="ARBA" id="ARBA00023239"/>
    </source>
</evidence>
<dbReference type="Gene3D" id="3.90.1150.10">
    <property type="entry name" value="Aspartate Aminotransferase, domain 1"/>
    <property type="match status" value="1"/>
</dbReference>
<feature type="region of interest" description="Disordered" evidence="6">
    <location>
        <begin position="545"/>
        <end position="648"/>
    </location>
</feature>
<organism evidence="10">
    <name type="scientific">Nippostrongylus brasiliensis</name>
    <name type="common">Rat hookworm</name>
    <dbReference type="NCBI Taxonomy" id="27835"/>
    <lineage>
        <taxon>Eukaryota</taxon>
        <taxon>Metazoa</taxon>
        <taxon>Ecdysozoa</taxon>
        <taxon>Nematoda</taxon>
        <taxon>Chromadorea</taxon>
        <taxon>Rhabditida</taxon>
        <taxon>Rhabditina</taxon>
        <taxon>Rhabditomorpha</taxon>
        <taxon>Strongyloidea</taxon>
        <taxon>Heligmosomidae</taxon>
        <taxon>Nippostrongylus</taxon>
    </lineage>
</organism>
<dbReference type="SUPFAM" id="SSF53383">
    <property type="entry name" value="PLP-dependent transferases"/>
    <property type="match status" value="1"/>
</dbReference>
<dbReference type="OMA" id="CDNIREE"/>
<dbReference type="STRING" id="27835.A0A0N4Y5V7"/>
<feature type="region of interest" description="Disordered" evidence="6">
    <location>
        <begin position="53"/>
        <end position="141"/>
    </location>
</feature>
<dbReference type="InterPro" id="IPR015424">
    <property type="entry name" value="PyrdxlP-dep_Trfase"/>
</dbReference>
<comment type="cofactor">
    <cofactor evidence="1">
        <name>pyridoxal 5'-phosphate</name>
        <dbReference type="ChEBI" id="CHEBI:597326"/>
    </cofactor>
</comment>
<dbReference type="GO" id="GO:0006520">
    <property type="term" value="P:amino acid metabolic process"/>
    <property type="evidence" value="ECO:0007669"/>
    <property type="project" value="InterPro"/>
</dbReference>
<dbReference type="GO" id="GO:0030170">
    <property type="term" value="F:pyridoxal phosphate binding"/>
    <property type="evidence" value="ECO:0007669"/>
    <property type="project" value="InterPro"/>
</dbReference>
<gene>
    <name evidence="8" type="ORF">NBR_LOCUS11414</name>
</gene>
<dbReference type="Gene3D" id="3.40.640.10">
    <property type="entry name" value="Type I PLP-dependent aspartate aminotransferase-like (Major domain)"/>
    <property type="match status" value="1"/>
</dbReference>
<comment type="similarity">
    <text evidence="2">Belongs to the group II decarboxylase family.</text>
</comment>
<sequence length="703" mass="78864">MEVGDRYTGVKEQVSILDEVPVPLWVTVIIAILLLLMIIALVIVCIKKRKKGIRNTREKKKKRAPLRSAETVNLQPNEKPQVRRKGSSSSKSKSRRKKDSPKESTSEKTLKPSKEEKPSHSAESSKSEKKKIPGSAKKNDEIVPRELDQIIRQPLTSREFEVYLNRLAHFAIDYYNNPTVYNVTPDVMPGFLYNTMPKCCPENPEPFNDIYDDIKNKIMPGDSPQSSQGGGTVTESGSDAILCAVLAARQWKISQIVEEQQRKGGAVYDTVHDIGKLLVAYTSRDAHSCIEKACKLAMLRCRAIVALEENQWGLTGEQIEEQIQKDLAKGLIPCFINCTLGTSSSASSDKLTSICTVAKKEGIENAHTINVNLSKFLLHSATLSIIWTREQKVYKEAFATTPIYLKPSHANSSDLRDWGLHLSRRFKALKVWFILRLCGVEGLRRHVNKICDMAAYFESLVDQHPNLQIFTPRNFGIFTFQYTVSDNDVIRVSISYERTTKEMIDNAFGIMKAMVEQYKKRKDDPKFTKSSPAVCLSAETPFATTDAEIDIEPPTKEKEDTVSVPLVPSIPTSTQPSKNAEAPKPQEHTDEKKEPHEKHSKEATDRGSQENDEKHSKESDEKATKGSNEKSDEQSRSIKDSHEKRASSGAICREYETTAVPWTIIAVLESSTLPLEPPASARRPLTIERVCSSMDQIAMILLT</sequence>
<protein>
    <submittedName>
        <fullName evidence="10">Aromatic-L-amino-acid decarboxylase (inferred by orthology to a human protein)</fullName>
    </submittedName>
</protein>
<dbReference type="PANTHER" id="PTHR11999">
    <property type="entry name" value="GROUP II PYRIDOXAL-5-PHOSPHATE DECARBOXYLASE"/>
    <property type="match status" value="1"/>
</dbReference>
<evidence type="ECO:0000313" key="9">
    <source>
        <dbReference type="Proteomes" id="UP000271162"/>
    </source>
</evidence>
<dbReference type="GO" id="GO:0016831">
    <property type="term" value="F:carboxy-lyase activity"/>
    <property type="evidence" value="ECO:0007669"/>
    <property type="project" value="UniProtKB-KW"/>
</dbReference>
<keyword evidence="5" id="KW-0456">Lyase</keyword>
<accession>A0A0N4Y5V7</accession>
<keyword evidence="7" id="KW-0812">Transmembrane</keyword>
<keyword evidence="7" id="KW-1133">Transmembrane helix</keyword>
<dbReference type="PRINTS" id="PR00800">
    <property type="entry name" value="YHDCRBOXLASE"/>
</dbReference>
<reference evidence="10" key="1">
    <citation type="submission" date="2017-02" db="UniProtKB">
        <authorList>
            <consortium name="WormBaseParasite"/>
        </authorList>
    </citation>
    <scope>IDENTIFICATION</scope>
</reference>
<keyword evidence="4" id="KW-0663">Pyridoxal phosphate</keyword>
<evidence type="ECO:0000256" key="4">
    <source>
        <dbReference type="ARBA" id="ARBA00022898"/>
    </source>
</evidence>
<feature type="compositionally biased region" description="Basic residues" evidence="6">
    <location>
        <begin position="53"/>
        <end position="65"/>
    </location>
</feature>
<feature type="transmembrane region" description="Helical" evidence="7">
    <location>
        <begin position="24"/>
        <end position="46"/>
    </location>
</feature>
<dbReference type="AlphaFoldDB" id="A0A0N4Y5V7"/>
<keyword evidence="3" id="KW-0210">Decarboxylase</keyword>
<proteinExistence type="inferred from homology"/>
<dbReference type="WBParaSite" id="NBR_0001141301-mRNA-1">
    <property type="protein sequence ID" value="NBR_0001141301-mRNA-1"/>
    <property type="gene ID" value="NBR_0001141301"/>
</dbReference>
<evidence type="ECO:0000256" key="3">
    <source>
        <dbReference type="ARBA" id="ARBA00022793"/>
    </source>
</evidence>
<dbReference type="Pfam" id="PF00282">
    <property type="entry name" value="Pyridoxal_deC"/>
    <property type="match status" value="1"/>
</dbReference>
<dbReference type="InterPro" id="IPR010977">
    <property type="entry name" value="Aromatic_deC"/>
</dbReference>
<feature type="compositionally biased region" description="Basic residues" evidence="6">
    <location>
        <begin position="82"/>
        <end position="99"/>
    </location>
</feature>
<evidence type="ECO:0000256" key="6">
    <source>
        <dbReference type="SAM" id="MobiDB-lite"/>
    </source>
</evidence>
<evidence type="ECO:0000256" key="1">
    <source>
        <dbReference type="ARBA" id="ARBA00001933"/>
    </source>
</evidence>
<evidence type="ECO:0000256" key="7">
    <source>
        <dbReference type="SAM" id="Phobius"/>
    </source>
</evidence>
<name>A0A0N4Y5V7_NIPBR</name>
<keyword evidence="9" id="KW-1185">Reference proteome</keyword>
<keyword evidence="7" id="KW-0472">Membrane</keyword>
<reference evidence="8 9" key="2">
    <citation type="submission" date="2018-11" db="EMBL/GenBank/DDBJ databases">
        <authorList>
            <consortium name="Pathogen Informatics"/>
        </authorList>
    </citation>
    <scope>NUCLEOTIDE SEQUENCE [LARGE SCALE GENOMIC DNA]</scope>
</reference>
<dbReference type="GO" id="GO:0019752">
    <property type="term" value="P:carboxylic acid metabolic process"/>
    <property type="evidence" value="ECO:0007669"/>
    <property type="project" value="InterPro"/>
</dbReference>
<feature type="compositionally biased region" description="Basic and acidic residues" evidence="6">
    <location>
        <begin position="584"/>
        <end position="646"/>
    </location>
</feature>
<evidence type="ECO:0000256" key="2">
    <source>
        <dbReference type="ARBA" id="ARBA00009533"/>
    </source>
</evidence>
<feature type="compositionally biased region" description="Basic and acidic residues" evidence="6">
    <location>
        <begin position="100"/>
        <end position="141"/>
    </location>
</feature>
<dbReference type="EMBL" id="UYSL01020520">
    <property type="protein sequence ID" value="VDL75003.1"/>
    <property type="molecule type" value="Genomic_DNA"/>
</dbReference>
<dbReference type="GO" id="GO:0005737">
    <property type="term" value="C:cytoplasm"/>
    <property type="evidence" value="ECO:0007669"/>
    <property type="project" value="TreeGrafter"/>
</dbReference>
<dbReference type="PANTHER" id="PTHR11999:SF70">
    <property type="entry name" value="MIP05841P"/>
    <property type="match status" value="1"/>
</dbReference>
<evidence type="ECO:0000313" key="8">
    <source>
        <dbReference type="EMBL" id="VDL75003.1"/>
    </source>
</evidence>
<dbReference type="InterPro" id="IPR015421">
    <property type="entry name" value="PyrdxlP-dep_Trfase_major"/>
</dbReference>
<dbReference type="InterPro" id="IPR015422">
    <property type="entry name" value="PyrdxlP-dep_Trfase_small"/>
</dbReference>
<dbReference type="InterPro" id="IPR002129">
    <property type="entry name" value="PyrdxlP-dep_de-COase"/>
</dbReference>